<dbReference type="InterPro" id="IPR013762">
    <property type="entry name" value="Integrase-like_cat_sf"/>
</dbReference>
<proteinExistence type="inferred from homology"/>
<evidence type="ECO:0000256" key="1">
    <source>
        <dbReference type="ARBA" id="ARBA00008857"/>
    </source>
</evidence>
<dbReference type="InterPro" id="IPR050090">
    <property type="entry name" value="Tyrosine_recombinase_XerCD"/>
</dbReference>
<feature type="region of interest" description="Disordered" evidence="5">
    <location>
        <begin position="29"/>
        <end position="48"/>
    </location>
</feature>
<dbReference type="Gene3D" id="1.10.443.10">
    <property type="entry name" value="Intergrase catalytic core"/>
    <property type="match status" value="1"/>
</dbReference>
<dbReference type="Pfam" id="PF14659">
    <property type="entry name" value="Phage_int_SAM_3"/>
    <property type="match status" value="1"/>
</dbReference>
<dbReference type="PANTHER" id="PTHR30349:SF64">
    <property type="entry name" value="PROPHAGE INTEGRASE INTD-RELATED"/>
    <property type="match status" value="1"/>
</dbReference>
<dbReference type="Proteomes" id="UP001055940">
    <property type="component" value="Chromosome"/>
</dbReference>
<organism evidence="7 8">
    <name type="scientific">Nocardiopsis exhalans</name>
    <dbReference type="NCBI Taxonomy" id="163604"/>
    <lineage>
        <taxon>Bacteria</taxon>
        <taxon>Bacillati</taxon>
        <taxon>Actinomycetota</taxon>
        <taxon>Actinomycetes</taxon>
        <taxon>Streptosporangiales</taxon>
        <taxon>Nocardiopsidaceae</taxon>
        <taxon>Nocardiopsis</taxon>
    </lineage>
</organism>
<evidence type="ECO:0000256" key="2">
    <source>
        <dbReference type="ARBA" id="ARBA00022908"/>
    </source>
</evidence>
<dbReference type="Pfam" id="PF00589">
    <property type="entry name" value="Phage_integrase"/>
    <property type="match status" value="1"/>
</dbReference>
<feature type="region of interest" description="Disordered" evidence="5">
    <location>
        <begin position="1"/>
        <end position="24"/>
    </location>
</feature>
<gene>
    <name evidence="7" type="ORF">NE857_01865</name>
</gene>
<evidence type="ECO:0000313" key="8">
    <source>
        <dbReference type="Proteomes" id="UP001055940"/>
    </source>
</evidence>
<keyword evidence="2" id="KW-0229">DNA integration</keyword>
<dbReference type="CDD" id="cd01189">
    <property type="entry name" value="INT_ICEBs1_C_like"/>
    <property type="match status" value="1"/>
</dbReference>
<dbReference type="InterPro" id="IPR010998">
    <property type="entry name" value="Integrase_recombinase_N"/>
</dbReference>
<evidence type="ECO:0000259" key="6">
    <source>
        <dbReference type="PROSITE" id="PS51898"/>
    </source>
</evidence>
<evidence type="ECO:0000256" key="5">
    <source>
        <dbReference type="SAM" id="MobiDB-lite"/>
    </source>
</evidence>
<evidence type="ECO:0000313" key="7">
    <source>
        <dbReference type="EMBL" id="USY20435.1"/>
    </source>
</evidence>
<feature type="domain" description="Tyr recombinase" evidence="6">
    <location>
        <begin position="235"/>
        <end position="422"/>
    </location>
</feature>
<reference evidence="7" key="1">
    <citation type="submission" date="2022-06" db="EMBL/GenBank/DDBJ databases">
        <authorList>
            <person name="Ping M."/>
        </authorList>
    </citation>
    <scope>NUCLEOTIDE SEQUENCE</scope>
    <source>
        <strain evidence="7">JCM11759T</strain>
    </source>
</reference>
<dbReference type="RefSeq" id="WP_254419504.1">
    <property type="nucleotide sequence ID" value="NZ_BAAAJB010000045.1"/>
</dbReference>
<dbReference type="PANTHER" id="PTHR30349">
    <property type="entry name" value="PHAGE INTEGRASE-RELATED"/>
    <property type="match status" value="1"/>
</dbReference>
<dbReference type="SUPFAM" id="SSF56349">
    <property type="entry name" value="DNA breaking-rejoining enzymes"/>
    <property type="match status" value="1"/>
</dbReference>
<sequence length="433" mass="48916">MCFCQNPTTKRPYRKGECPKSKRPGHAQWYGRYDAPSAGGQRRQPRVGPFRTRAEAEAAVRAEILRTSLGGLPCAYKVTVAEYFQDWLVRNKPRLVKTSFEDYERIINNLLVPVWGDLKLVKLLPPHLQALYRVLGSQNTAANDLVPTVTERLAPTRTNRGARKLKGTWQYPLSAKRICKVHAVISSVLTEACERGLLVNNPATYTGLPPLARKPPLVWTQARVDAWRESGEKPAQVMVWTTEQCVAFLRHLAEVGERYFALYLLAMSRGPRCGELLGLRWPDVDLNAPGSFTIQGTKTERSYRTIHLGQANVVALRQWRHAQQRERERSGLLWTHSGLVFTDRWGKRISRHTLRERFIHLTDEAGLPPIRFHDLRHCAASLTLSAGADMKIISETLGHSSYAFTADFYTNMMPDDDLQAAEAVFALLGHTPA</sequence>
<dbReference type="PROSITE" id="PS51898">
    <property type="entry name" value="TYR_RECOMBINASE"/>
    <property type="match status" value="1"/>
</dbReference>
<accession>A0ABY5DBM7</accession>
<protein>
    <submittedName>
        <fullName evidence="7">Site-specific integrase</fullName>
    </submittedName>
</protein>
<evidence type="ECO:0000256" key="3">
    <source>
        <dbReference type="ARBA" id="ARBA00023125"/>
    </source>
</evidence>
<dbReference type="InterPro" id="IPR002104">
    <property type="entry name" value="Integrase_catalytic"/>
</dbReference>
<keyword evidence="8" id="KW-1185">Reference proteome</keyword>
<dbReference type="EMBL" id="CP099837">
    <property type="protein sequence ID" value="USY20435.1"/>
    <property type="molecule type" value="Genomic_DNA"/>
</dbReference>
<keyword evidence="4" id="KW-0233">DNA recombination</keyword>
<keyword evidence="3" id="KW-0238">DNA-binding</keyword>
<dbReference type="InterPro" id="IPR011010">
    <property type="entry name" value="DNA_brk_join_enz"/>
</dbReference>
<comment type="similarity">
    <text evidence="1">Belongs to the 'phage' integrase family.</text>
</comment>
<name>A0ABY5DBM7_9ACTN</name>
<dbReference type="InterPro" id="IPR004107">
    <property type="entry name" value="Integrase_SAM-like_N"/>
</dbReference>
<dbReference type="Gene3D" id="1.10.150.130">
    <property type="match status" value="1"/>
</dbReference>
<evidence type="ECO:0000256" key="4">
    <source>
        <dbReference type="ARBA" id="ARBA00023172"/>
    </source>
</evidence>